<evidence type="ECO:0000256" key="2">
    <source>
        <dbReference type="ARBA" id="ARBA00022692"/>
    </source>
</evidence>
<dbReference type="GeneID" id="98179102"/>
<keyword evidence="4 6" id="KW-0472">Membrane</keyword>
<dbReference type="Proteomes" id="UP001628179">
    <property type="component" value="Unassembled WGS sequence"/>
</dbReference>
<feature type="domain" description="STAS" evidence="7">
    <location>
        <begin position="580"/>
        <end position="715"/>
    </location>
</feature>
<protein>
    <submittedName>
        <fullName evidence="8">Sulfate permease 2</fullName>
    </submittedName>
</protein>
<keyword evidence="3 6" id="KW-1133">Transmembrane helix</keyword>
<feature type="transmembrane region" description="Helical" evidence="6">
    <location>
        <begin position="115"/>
        <end position="130"/>
    </location>
</feature>
<feature type="region of interest" description="Disordered" evidence="5">
    <location>
        <begin position="614"/>
        <end position="648"/>
    </location>
</feature>
<reference evidence="8 9" key="1">
    <citation type="submission" date="2024-09" db="EMBL/GenBank/DDBJ databases">
        <title>Itraconazole resistance in Madurella fahalii resulting from another homologue of gene encoding cytochrome P450 14-alpha sterol demethylase (CYP51).</title>
        <authorList>
            <person name="Yoshioka I."/>
            <person name="Fahal A.H."/>
            <person name="Kaneko S."/>
            <person name="Yaguchi T."/>
        </authorList>
    </citation>
    <scope>NUCLEOTIDE SEQUENCE [LARGE SCALE GENOMIC DNA]</scope>
    <source>
        <strain evidence="8 9">IFM 68171</strain>
    </source>
</reference>
<evidence type="ECO:0000256" key="4">
    <source>
        <dbReference type="ARBA" id="ARBA00023136"/>
    </source>
</evidence>
<dbReference type="InterPro" id="IPR011547">
    <property type="entry name" value="SLC26A/SulP_dom"/>
</dbReference>
<comment type="caution">
    <text evidence="8">The sequence shown here is derived from an EMBL/GenBank/DDBJ whole genome shotgun (WGS) entry which is preliminary data.</text>
</comment>
<dbReference type="RefSeq" id="XP_070919880.1">
    <property type="nucleotide sequence ID" value="XM_071063779.1"/>
</dbReference>
<name>A0ABQ0GKC4_9PEZI</name>
<dbReference type="InterPro" id="IPR018045">
    <property type="entry name" value="S04_transporter_CS"/>
</dbReference>
<evidence type="ECO:0000256" key="5">
    <source>
        <dbReference type="SAM" id="MobiDB-lite"/>
    </source>
</evidence>
<dbReference type="Gene3D" id="3.30.750.24">
    <property type="entry name" value="STAS domain"/>
    <property type="match status" value="1"/>
</dbReference>
<feature type="transmembrane region" description="Helical" evidence="6">
    <location>
        <begin position="137"/>
        <end position="156"/>
    </location>
</feature>
<comment type="subcellular location">
    <subcellularLocation>
        <location evidence="1">Membrane</location>
        <topology evidence="1">Multi-pass membrane protein</topology>
    </subcellularLocation>
</comment>
<evidence type="ECO:0000259" key="7">
    <source>
        <dbReference type="PROSITE" id="PS50801"/>
    </source>
</evidence>
<feature type="transmembrane region" description="Helical" evidence="6">
    <location>
        <begin position="249"/>
        <end position="267"/>
    </location>
</feature>
<feature type="transmembrane region" description="Helical" evidence="6">
    <location>
        <begin position="197"/>
        <end position="216"/>
    </location>
</feature>
<dbReference type="Pfam" id="PF00916">
    <property type="entry name" value="Sulfate_transp"/>
    <property type="match status" value="1"/>
</dbReference>
<feature type="transmembrane region" description="Helical" evidence="6">
    <location>
        <begin position="342"/>
        <end position="361"/>
    </location>
</feature>
<feature type="transmembrane region" description="Helical" evidence="6">
    <location>
        <begin position="279"/>
        <end position="302"/>
    </location>
</feature>
<dbReference type="InterPro" id="IPR002645">
    <property type="entry name" value="STAS_dom"/>
</dbReference>
<evidence type="ECO:0000256" key="3">
    <source>
        <dbReference type="ARBA" id="ARBA00022989"/>
    </source>
</evidence>
<feature type="transmembrane region" description="Helical" evidence="6">
    <location>
        <begin position="168"/>
        <end position="185"/>
    </location>
</feature>
<evidence type="ECO:0000313" key="9">
    <source>
        <dbReference type="Proteomes" id="UP001628179"/>
    </source>
</evidence>
<dbReference type="EMBL" id="BAAFSV010000004">
    <property type="protein sequence ID" value="GAB1318149.1"/>
    <property type="molecule type" value="Genomic_DNA"/>
</dbReference>
<proteinExistence type="predicted"/>
<dbReference type="PROSITE" id="PS50801">
    <property type="entry name" value="STAS"/>
    <property type="match status" value="1"/>
</dbReference>
<dbReference type="PROSITE" id="PS01130">
    <property type="entry name" value="SLC26A"/>
    <property type="match status" value="1"/>
</dbReference>
<evidence type="ECO:0000256" key="1">
    <source>
        <dbReference type="ARBA" id="ARBA00004141"/>
    </source>
</evidence>
<feature type="transmembrane region" description="Helical" evidence="6">
    <location>
        <begin position="468"/>
        <end position="500"/>
    </location>
</feature>
<evidence type="ECO:0000313" key="8">
    <source>
        <dbReference type="EMBL" id="GAB1318149.1"/>
    </source>
</evidence>
<organism evidence="8 9">
    <name type="scientific">Madurella fahalii</name>
    <dbReference type="NCBI Taxonomy" id="1157608"/>
    <lineage>
        <taxon>Eukaryota</taxon>
        <taxon>Fungi</taxon>
        <taxon>Dikarya</taxon>
        <taxon>Ascomycota</taxon>
        <taxon>Pezizomycotina</taxon>
        <taxon>Sordariomycetes</taxon>
        <taxon>Sordariomycetidae</taxon>
        <taxon>Sordariales</taxon>
        <taxon>Sordariales incertae sedis</taxon>
        <taxon>Madurella</taxon>
    </lineage>
</organism>
<dbReference type="InterPro" id="IPR036513">
    <property type="entry name" value="STAS_dom_sf"/>
</dbReference>
<dbReference type="InterPro" id="IPR001902">
    <property type="entry name" value="SLC26A/SulP_fam"/>
</dbReference>
<dbReference type="PANTHER" id="PTHR11814">
    <property type="entry name" value="SULFATE TRANSPORTER"/>
    <property type="match status" value="1"/>
</dbReference>
<feature type="transmembrane region" description="Helical" evidence="6">
    <location>
        <begin position="407"/>
        <end position="425"/>
    </location>
</feature>
<evidence type="ECO:0000256" key="6">
    <source>
        <dbReference type="SAM" id="Phobius"/>
    </source>
</evidence>
<gene>
    <name evidence="8" type="ORF">MFIFM68171_08359</name>
</gene>
<sequence length="803" mass="87418">MTALTRSVADIARKLLDLERSESGKPPICFQNGAHGAIDYYIEPEPTVGEWLRSHAPTLGGVLRYIRSIFVFTQWLPHYNLTWLIGDSIAGLTVGFVVIPQAMAYALLAQLSPEYGLYTSFVGAALYWVFGTSKDIVVGTTAVGSLLVGSVITSVQEERPGVYTNEEIAKVLSAVSGMILLVIGLSRLGWIIEFIPYIPISAFVTAAAITIMTTQFPTLMGITGVNTRESPYLVIINSLKSLPRTQIDAAIGLSAIVLLYTIRYFAAKMEVRYPAKQKMWAIISSLRLTFTMLLFTFVSWLVNRNNTGKSPFRIVGHIERGFRHAGPPPLNKDLVTLVLPELPAILIILVIEHIAIAKSFGRTFNYTVVPSQEILAQGTSNILGTFVGGYACTGSFGASAVLSKAGVRTPLAGFFSALILLLALYALTTVFYYIPMAALAGLIIHAVANLPTPPKTLYRYWRLSPVEFIIWWIGVLVAVFVNLEVSIYSTISVSLALLLLRHARARGRFLGQTRVYQYHTPAQCSPCPGDSDSTDVESDCAATIPGPTRFPGSPEPRDIYLPLDHHDASNPNLTISAPHPGVFIYRFPCGFNYINQAQHIHRLVKHIKTHTRRAAPFTGDGDDDDPATRQWSDPPPSKSSSPSRKQHDSLPRLRAVVLDCEAVDLIDITSVQGLTDARRALDRHAGGAGGAGRVQWHFAGLGNRWARRALAVAGFGVPSGLGVGAGEQAEEWEKGNPLAGWEPAYLVAAGVSGARGRLLPVRGVDRPFFHVDLVEAVDAAVRDARRTEVLENGADGERSEMDV</sequence>
<dbReference type="NCBIfam" id="TIGR00815">
    <property type="entry name" value="sulP"/>
    <property type="match status" value="1"/>
</dbReference>
<accession>A0ABQ0GKC4</accession>
<keyword evidence="9" id="KW-1185">Reference proteome</keyword>
<feature type="transmembrane region" description="Helical" evidence="6">
    <location>
        <begin position="382"/>
        <end position="401"/>
    </location>
</feature>
<keyword evidence="2 6" id="KW-0812">Transmembrane</keyword>